<evidence type="ECO:0000256" key="2">
    <source>
        <dbReference type="SAM" id="SignalP"/>
    </source>
</evidence>
<evidence type="ECO:0000256" key="1">
    <source>
        <dbReference type="ARBA" id="ARBA00022737"/>
    </source>
</evidence>
<dbReference type="GO" id="GO:0003824">
    <property type="term" value="F:catalytic activity"/>
    <property type="evidence" value="ECO:0007669"/>
    <property type="project" value="InterPro"/>
</dbReference>
<organism evidence="4 5">
    <name type="scientific">Lignipirellula cremea</name>
    <dbReference type="NCBI Taxonomy" id="2528010"/>
    <lineage>
        <taxon>Bacteria</taxon>
        <taxon>Pseudomonadati</taxon>
        <taxon>Planctomycetota</taxon>
        <taxon>Planctomycetia</taxon>
        <taxon>Pirellulales</taxon>
        <taxon>Pirellulaceae</taxon>
        <taxon>Lignipirellula</taxon>
    </lineage>
</organism>
<feature type="chain" id="PRO_5021925994" description="Prenyltransferase alpha-alpha toroid domain-containing protein" evidence="2">
    <location>
        <begin position="20"/>
        <end position="380"/>
    </location>
</feature>
<dbReference type="Proteomes" id="UP000317648">
    <property type="component" value="Chromosome"/>
</dbReference>
<dbReference type="RefSeq" id="WP_145053725.1">
    <property type="nucleotide sequence ID" value="NZ_CP036433.1"/>
</dbReference>
<name>A0A518DSW9_9BACT</name>
<dbReference type="Gene3D" id="1.50.10.20">
    <property type="match status" value="2"/>
</dbReference>
<dbReference type="SUPFAM" id="SSF48239">
    <property type="entry name" value="Terpenoid cyclases/Protein prenyltransferases"/>
    <property type="match status" value="1"/>
</dbReference>
<dbReference type="InterPro" id="IPR008930">
    <property type="entry name" value="Terpenoid_cyclase/PrenylTrfase"/>
</dbReference>
<dbReference type="InterPro" id="IPR001330">
    <property type="entry name" value="Prenyltrans"/>
</dbReference>
<dbReference type="Pfam" id="PF00432">
    <property type="entry name" value="Prenyltrans"/>
    <property type="match status" value="1"/>
</dbReference>
<dbReference type="EMBL" id="CP036433">
    <property type="protein sequence ID" value="QDU94935.1"/>
    <property type="molecule type" value="Genomic_DNA"/>
</dbReference>
<keyword evidence="1" id="KW-0677">Repeat</keyword>
<sequence precursor="true">MTGLLWLAILCAGAPPAPASPNPEPVAKAPSPDSLQRGLDYLARAQADDGGWHSETYGALRPGAATTALVLHAIASAPRPLRDLHRARCLAAYRFLTRSPGQQKYVCNPDGSADYPTYATALTLAAARRLGIEDKPLHDRYVQYLLRMQLDERQKFSPDSPHYGGWDLMGPDEQREITSGTNVSITRYVLAALEPVDTDAARQARARARDWAKRCQNMTPDGGFPFTPDSFSASNKAGNDAGVEADQPRSYGTATCDGLLCLATAGPPNDAEVRRAIQWISKNFEAEQPPGFLADDDQGPGAWRRGLRFYYFAAVAETLPLLPTEPENRSRLADHIRSLQKDDGRWENDAAQMREDDPLIATALAVIALSHLANGKQSDE</sequence>
<dbReference type="AlphaFoldDB" id="A0A518DSW9"/>
<dbReference type="KEGG" id="lcre:Pla8534_27430"/>
<evidence type="ECO:0000313" key="4">
    <source>
        <dbReference type="EMBL" id="QDU94935.1"/>
    </source>
</evidence>
<feature type="signal peptide" evidence="2">
    <location>
        <begin position="1"/>
        <end position="19"/>
    </location>
</feature>
<feature type="domain" description="Prenyltransferase alpha-alpha toroid" evidence="3">
    <location>
        <begin position="181"/>
        <end position="344"/>
    </location>
</feature>
<dbReference type="OrthoDB" id="250219at2"/>
<proteinExistence type="predicted"/>
<evidence type="ECO:0000259" key="3">
    <source>
        <dbReference type="Pfam" id="PF00432"/>
    </source>
</evidence>
<gene>
    <name evidence="4" type="ORF">Pla8534_27430</name>
</gene>
<protein>
    <recommendedName>
        <fullName evidence="3">Prenyltransferase alpha-alpha toroid domain-containing protein</fullName>
    </recommendedName>
</protein>
<evidence type="ECO:0000313" key="5">
    <source>
        <dbReference type="Proteomes" id="UP000317648"/>
    </source>
</evidence>
<accession>A0A518DSW9</accession>
<keyword evidence="5" id="KW-1185">Reference proteome</keyword>
<reference evidence="4 5" key="1">
    <citation type="submission" date="2019-02" db="EMBL/GenBank/DDBJ databases">
        <title>Deep-cultivation of Planctomycetes and their phenomic and genomic characterization uncovers novel biology.</title>
        <authorList>
            <person name="Wiegand S."/>
            <person name="Jogler M."/>
            <person name="Boedeker C."/>
            <person name="Pinto D."/>
            <person name="Vollmers J."/>
            <person name="Rivas-Marin E."/>
            <person name="Kohn T."/>
            <person name="Peeters S.H."/>
            <person name="Heuer A."/>
            <person name="Rast P."/>
            <person name="Oberbeckmann S."/>
            <person name="Bunk B."/>
            <person name="Jeske O."/>
            <person name="Meyerdierks A."/>
            <person name="Storesund J.E."/>
            <person name="Kallscheuer N."/>
            <person name="Luecker S."/>
            <person name="Lage O.M."/>
            <person name="Pohl T."/>
            <person name="Merkel B.J."/>
            <person name="Hornburger P."/>
            <person name="Mueller R.-W."/>
            <person name="Bruemmer F."/>
            <person name="Labrenz M."/>
            <person name="Spormann A.M."/>
            <person name="Op den Camp H."/>
            <person name="Overmann J."/>
            <person name="Amann R."/>
            <person name="Jetten M.S.M."/>
            <person name="Mascher T."/>
            <person name="Medema M.H."/>
            <person name="Devos D.P."/>
            <person name="Kaster A.-K."/>
            <person name="Ovreas L."/>
            <person name="Rohde M."/>
            <person name="Galperin M.Y."/>
            <person name="Jogler C."/>
        </authorList>
    </citation>
    <scope>NUCLEOTIDE SEQUENCE [LARGE SCALE GENOMIC DNA]</scope>
    <source>
        <strain evidence="4 5">Pla85_3_4</strain>
    </source>
</reference>
<keyword evidence="2" id="KW-0732">Signal</keyword>